<dbReference type="Pfam" id="PF00213">
    <property type="entry name" value="OSCP"/>
    <property type="match status" value="1"/>
</dbReference>
<keyword evidence="4 8" id="KW-0406">Ion transport</keyword>
<dbReference type="EMBL" id="CP009687">
    <property type="protein sequence ID" value="AKL93734.1"/>
    <property type="molecule type" value="Genomic_DNA"/>
</dbReference>
<keyword evidence="10" id="KW-1185">Reference proteome</keyword>
<sequence length="180" mass="20322">MAELIAKKYAKALFEVAQEDNTLQPIREELAFIQAALEENQDFKKLLHTPLITSNEKKEIVKNVFKEKVSTEMLNFLYILVDKGRANHFEEIVKEFNMMADASKNMVEAVAVTAIPLNKERLQKLQVQLSMASGKNVKLNNEVDENVIGGVLIKMGDKVIDGTLKSRLGHLKQQLSQVIL</sequence>
<dbReference type="Gene3D" id="1.10.520.20">
    <property type="entry name" value="N-terminal domain of the delta subunit of the F1F0-ATP synthase"/>
    <property type="match status" value="1"/>
</dbReference>
<comment type="function">
    <text evidence="8">F(1)F(0) ATP synthase produces ATP from ADP in the presence of a proton or sodium gradient. F-type ATPases consist of two structural domains, F(1) containing the extramembraneous catalytic core and F(0) containing the membrane proton channel, linked together by a central stalk and a peripheral stalk. During catalysis, ATP synthesis in the catalytic domain of F(1) is coupled via a rotary mechanism of the central stalk subunits to proton translocation.</text>
</comment>
<keyword evidence="6 8" id="KW-0139">CF(1)</keyword>
<accession>A0A0D8I6S9</accession>
<dbReference type="GO" id="GO:0046933">
    <property type="term" value="F:proton-transporting ATP synthase activity, rotational mechanism"/>
    <property type="evidence" value="ECO:0007669"/>
    <property type="project" value="UniProtKB-UniRule"/>
</dbReference>
<comment type="function">
    <text evidence="8">This protein is part of the stalk that links CF(0) to CF(1). It either transmits conformational changes from CF(0) to CF(1) or is implicated in proton conduction.</text>
</comment>
<dbReference type="STRING" id="84022.CACET_c02180"/>
<evidence type="ECO:0000256" key="4">
    <source>
        <dbReference type="ARBA" id="ARBA00023065"/>
    </source>
</evidence>
<evidence type="ECO:0000256" key="8">
    <source>
        <dbReference type="HAMAP-Rule" id="MF_01416"/>
    </source>
</evidence>
<dbReference type="InterPro" id="IPR026015">
    <property type="entry name" value="ATP_synth_OSCP/delta_N_sf"/>
</dbReference>
<evidence type="ECO:0000256" key="3">
    <source>
        <dbReference type="ARBA" id="ARBA00022781"/>
    </source>
</evidence>
<evidence type="ECO:0000256" key="7">
    <source>
        <dbReference type="ARBA" id="ARBA00023310"/>
    </source>
</evidence>
<name>A0A0D8I6S9_9CLOT</name>
<dbReference type="OrthoDB" id="9802471at2"/>
<dbReference type="PANTHER" id="PTHR11910">
    <property type="entry name" value="ATP SYNTHASE DELTA CHAIN"/>
    <property type="match status" value="1"/>
</dbReference>
<evidence type="ECO:0000256" key="5">
    <source>
        <dbReference type="ARBA" id="ARBA00023136"/>
    </source>
</evidence>
<evidence type="ECO:0000256" key="2">
    <source>
        <dbReference type="ARBA" id="ARBA00022448"/>
    </source>
</evidence>
<evidence type="ECO:0000256" key="6">
    <source>
        <dbReference type="ARBA" id="ARBA00023196"/>
    </source>
</evidence>
<dbReference type="PROSITE" id="PS00389">
    <property type="entry name" value="ATPASE_DELTA"/>
    <property type="match status" value="1"/>
</dbReference>
<proteinExistence type="inferred from homology"/>
<evidence type="ECO:0000256" key="1">
    <source>
        <dbReference type="ARBA" id="ARBA00004370"/>
    </source>
</evidence>
<dbReference type="GO" id="GO:0005886">
    <property type="term" value="C:plasma membrane"/>
    <property type="evidence" value="ECO:0007669"/>
    <property type="project" value="UniProtKB-SubCell"/>
</dbReference>
<organism evidence="9 10">
    <name type="scientific">Clostridium aceticum</name>
    <dbReference type="NCBI Taxonomy" id="84022"/>
    <lineage>
        <taxon>Bacteria</taxon>
        <taxon>Bacillati</taxon>
        <taxon>Bacillota</taxon>
        <taxon>Clostridia</taxon>
        <taxon>Eubacteriales</taxon>
        <taxon>Clostridiaceae</taxon>
        <taxon>Clostridium</taxon>
    </lineage>
</organism>
<keyword evidence="7 8" id="KW-0066">ATP synthesis</keyword>
<protein>
    <recommendedName>
        <fullName evidence="8">ATP synthase subunit delta</fullName>
    </recommendedName>
    <alternativeName>
        <fullName evidence="8">ATP synthase F(1) sector subunit delta</fullName>
    </alternativeName>
    <alternativeName>
        <fullName evidence="8">F-type ATPase subunit delta</fullName>
        <shortName evidence="8">F-ATPase subunit delta</shortName>
    </alternativeName>
</protein>
<dbReference type="Proteomes" id="UP000035704">
    <property type="component" value="Chromosome"/>
</dbReference>
<keyword evidence="9" id="KW-0378">Hydrolase</keyword>
<dbReference type="GO" id="GO:0045259">
    <property type="term" value="C:proton-transporting ATP synthase complex"/>
    <property type="evidence" value="ECO:0007669"/>
    <property type="project" value="UniProtKB-KW"/>
</dbReference>
<dbReference type="InterPro" id="IPR020781">
    <property type="entry name" value="ATPase_OSCP/d_CS"/>
</dbReference>
<dbReference type="InterPro" id="IPR000711">
    <property type="entry name" value="ATPase_OSCP/dsu"/>
</dbReference>
<dbReference type="GO" id="GO:0016787">
    <property type="term" value="F:hydrolase activity"/>
    <property type="evidence" value="ECO:0007669"/>
    <property type="project" value="UniProtKB-KW"/>
</dbReference>
<dbReference type="PATRIC" id="fig|84022.5.peg.1964"/>
<comment type="subcellular location">
    <subcellularLocation>
        <location evidence="8">Cell membrane</location>
        <topology evidence="8">Peripheral membrane protein</topology>
    </subcellularLocation>
    <subcellularLocation>
        <location evidence="1">Membrane</location>
    </subcellularLocation>
</comment>
<keyword evidence="2 8" id="KW-0813">Transport</keyword>
<keyword evidence="5 8" id="KW-0472">Membrane</keyword>
<gene>
    <name evidence="8 9" type="primary">atpH</name>
    <name evidence="9" type="ORF">CACET_c02180</name>
</gene>
<evidence type="ECO:0000313" key="9">
    <source>
        <dbReference type="EMBL" id="AKL93734.1"/>
    </source>
</evidence>
<keyword evidence="3 8" id="KW-0375">Hydrogen ion transport</keyword>
<dbReference type="AlphaFoldDB" id="A0A0D8I6S9"/>
<dbReference type="NCBIfam" id="NF004402">
    <property type="entry name" value="PRK05758.2-2"/>
    <property type="match status" value="1"/>
</dbReference>
<dbReference type="NCBIfam" id="TIGR01145">
    <property type="entry name" value="ATP_synt_delta"/>
    <property type="match status" value="1"/>
</dbReference>
<dbReference type="RefSeq" id="WP_044826067.1">
    <property type="nucleotide sequence ID" value="NZ_CP009687.1"/>
</dbReference>
<evidence type="ECO:0000313" key="10">
    <source>
        <dbReference type="Proteomes" id="UP000035704"/>
    </source>
</evidence>
<dbReference type="KEGG" id="cace:CACET_c02180"/>
<dbReference type="NCBIfam" id="NF004403">
    <property type="entry name" value="PRK05758.2-4"/>
    <property type="match status" value="1"/>
</dbReference>
<reference evidence="9 10" key="1">
    <citation type="submission" date="2014-10" db="EMBL/GenBank/DDBJ databases">
        <title>Genome sequence of Clostridium aceticum DSM 1496.</title>
        <authorList>
            <person name="Poehlein A."/>
            <person name="Schiel-Bengelsdorf B."/>
            <person name="Gottschalk G."/>
            <person name="Duerre P."/>
            <person name="Daniel R."/>
        </authorList>
    </citation>
    <scope>NUCLEOTIDE SEQUENCE [LARGE SCALE GENOMIC DNA]</scope>
    <source>
        <strain evidence="9 10">DSM 1496</strain>
    </source>
</reference>
<keyword evidence="8" id="KW-1003">Cell membrane</keyword>
<comment type="similarity">
    <text evidence="8">Belongs to the ATPase delta chain family.</text>
</comment>
<dbReference type="PRINTS" id="PR00125">
    <property type="entry name" value="ATPASEDELTA"/>
</dbReference>
<dbReference type="HAMAP" id="MF_01416">
    <property type="entry name" value="ATP_synth_delta_bact"/>
    <property type="match status" value="1"/>
</dbReference>
<dbReference type="SUPFAM" id="SSF47928">
    <property type="entry name" value="N-terminal domain of the delta subunit of the F1F0-ATP synthase"/>
    <property type="match status" value="1"/>
</dbReference>